<feature type="compositionally biased region" description="Basic residues" evidence="12">
    <location>
        <begin position="736"/>
        <end position="751"/>
    </location>
</feature>
<evidence type="ECO:0000256" key="6">
    <source>
        <dbReference type="ARBA" id="ARBA00022771"/>
    </source>
</evidence>
<feature type="compositionally biased region" description="Basic residues" evidence="12">
    <location>
        <begin position="1071"/>
        <end position="1103"/>
    </location>
</feature>
<keyword evidence="2" id="KW-0489">Methyltransferase</keyword>
<dbReference type="CDD" id="cd04717">
    <property type="entry name" value="BAH_polybromo"/>
    <property type="match status" value="1"/>
</dbReference>
<evidence type="ECO:0000259" key="14">
    <source>
        <dbReference type="PROSITE" id="PS50280"/>
    </source>
</evidence>
<dbReference type="InterPro" id="IPR001965">
    <property type="entry name" value="Znf_PHD"/>
</dbReference>
<feature type="region of interest" description="Disordered" evidence="12">
    <location>
        <begin position="1823"/>
        <end position="1924"/>
    </location>
</feature>
<feature type="region of interest" description="Disordered" evidence="12">
    <location>
        <begin position="514"/>
        <end position="563"/>
    </location>
</feature>
<dbReference type="PROSITE" id="PS50014">
    <property type="entry name" value="BROMODOMAIN_2"/>
    <property type="match status" value="1"/>
</dbReference>
<dbReference type="SUPFAM" id="SSF82199">
    <property type="entry name" value="SET domain"/>
    <property type="match status" value="1"/>
</dbReference>
<dbReference type="Gene3D" id="3.30.40.10">
    <property type="entry name" value="Zinc/RING finger domain, C3HC4 (zinc finger)"/>
    <property type="match status" value="1"/>
</dbReference>
<keyword evidence="7" id="KW-0862">Zinc</keyword>
<gene>
    <name evidence="17" type="ORF">NP493_280g00007</name>
</gene>
<dbReference type="InterPro" id="IPR036427">
    <property type="entry name" value="Bromodomain-like_sf"/>
</dbReference>
<dbReference type="FunFam" id="3.30.40.10:FF:000113">
    <property type="entry name" value="Histone-lysine N-methyltransferase"/>
    <property type="match status" value="1"/>
</dbReference>
<feature type="region of interest" description="Disordered" evidence="12">
    <location>
        <begin position="1464"/>
        <end position="1610"/>
    </location>
</feature>
<feature type="compositionally biased region" description="Basic and acidic residues" evidence="12">
    <location>
        <begin position="518"/>
        <end position="531"/>
    </location>
</feature>
<dbReference type="InterPro" id="IPR019786">
    <property type="entry name" value="Zinc_finger_PHD-type_CS"/>
</dbReference>
<dbReference type="Gene3D" id="2.30.30.490">
    <property type="match status" value="1"/>
</dbReference>
<dbReference type="Pfam" id="PF00439">
    <property type="entry name" value="Bromodomain"/>
    <property type="match status" value="1"/>
</dbReference>
<feature type="region of interest" description="Disordered" evidence="12">
    <location>
        <begin position="854"/>
        <end position="879"/>
    </location>
</feature>
<evidence type="ECO:0000313" key="18">
    <source>
        <dbReference type="Proteomes" id="UP001209878"/>
    </source>
</evidence>
<dbReference type="PRINTS" id="PR00503">
    <property type="entry name" value="BROMODOMAIN"/>
</dbReference>
<dbReference type="PROSITE" id="PS51215">
    <property type="entry name" value="AWS"/>
    <property type="match status" value="1"/>
</dbReference>
<evidence type="ECO:0000256" key="2">
    <source>
        <dbReference type="ARBA" id="ARBA00022603"/>
    </source>
</evidence>
<dbReference type="EMBL" id="JAODUO010000279">
    <property type="protein sequence ID" value="KAK2184152.1"/>
    <property type="molecule type" value="Genomic_DNA"/>
</dbReference>
<feature type="region of interest" description="Disordered" evidence="12">
    <location>
        <begin position="1987"/>
        <end position="2151"/>
    </location>
</feature>
<feature type="compositionally biased region" description="Basic residues" evidence="12">
    <location>
        <begin position="532"/>
        <end position="542"/>
    </location>
</feature>
<feature type="compositionally biased region" description="Basic and acidic residues" evidence="12">
    <location>
        <begin position="401"/>
        <end position="412"/>
    </location>
</feature>
<dbReference type="InterPro" id="IPR043151">
    <property type="entry name" value="BAH_sf"/>
</dbReference>
<dbReference type="Proteomes" id="UP001209878">
    <property type="component" value="Unassembled WGS sequence"/>
</dbReference>
<reference evidence="17" key="1">
    <citation type="journal article" date="2023" name="Mol. Biol. Evol.">
        <title>Third-Generation Sequencing Reveals the Adaptive Role of the Epigenome in Three Deep-Sea Polychaetes.</title>
        <authorList>
            <person name="Perez M."/>
            <person name="Aroh O."/>
            <person name="Sun Y."/>
            <person name="Lan Y."/>
            <person name="Juniper S.K."/>
            <person name="Young C.R."/>
            <person name="Angers B."/>
            <person name="Qian P.Y."/>
        </authorList>
    </citation>
    <scope>NUCLEOTIDE SEQUENCE</scope>
    <source>
        <strain evidence="17">R07B-5</strain>
    </source>
</reference>
<keyword evidence="6" id="KW-0863">Zinc-finger</keyword>
<dbReference type="InterPro" id="IPR001025">
    <property type="entry name" value="BAH_dom"/>
</dbReference>
<dbReference type="SMART" id="SM00249">
    <property type="entry name" value="PHD"/>
    <property type="match status" value="1"/>
</dbReference>
<feature type="compositionally biased region" description="Basic and acidic residues" evidence="12">
    <location>
        <begin position="1759"/>
        <end position="1779"/>
    </location>
</feature>
<feature type="compositionally biased region" description="Polar residues" evidence="12">
    <location>
        <begin position="2071"/>
        <end position="2082"/>
    </location>
</feature>
<dbReference type="InterPro" id="IPR011011">
    <property type="entry name" value="Znf_FYVE_PHD"/>
</dbReference>
<keyword evidence="8" id="KW-0156">Chromatin regulator</keyword>
<feature type="domain" description="Bromo" evidence="13">
    <location>
        <begin position="2583"/>
        <end position="2653"/>
    </location>
</feature>
<feature type="compositionally biased region" description="Basic residues" evidence="12">
    <location>
        <begin position="253"/>
        <end position="271"/>
    </location>
</feature>
<dbReference type="SMART" id="SM00570">
    <property type="entry name" value="AWS"/>
    <property type="match status" value="1"/>
</dbReference>
<evidence type="ECO:0000256" key="1">
    <source>
        <dbReference type="ARBA" id="ARBA00004123"/>
    </source>
</evidence>
<organism evidence="17 18">
    <name type="scientific">Ridgeia piscesae</name>
    <name type="common">Tubeworm</name>
    <dbReference type="NCBI Taxonomy" id="27915"/>
    <lineage>
        <taxon>Eukaryota</taxon>
        <taxon>Metazoa</taxon>
        <taxon>Spiralia</taxon>
        <taxon>Lophotrochozoa</taxon>
        <taxon>Annelida</taxon>
        <taxon>Polychaeta</taxon>
        <taxon>Sedentaria</taxon>
        <taxon>Canalipalpata</taxon>
        <taxon>Sabellida</taxon>
        <taxon>Siboglinidae</taxon>
        <taxon>Ridgeia</taxon>
    </lineage>
</organism>
<feature type="compositionally biased region" description="Polar residues" evidence="12">
    <location>
        <begin position="1367"/>
        <end position="1382"/>
    </location>
</feature>
<feature type="region of interest" description="Disordered" evidence="12">
    <location>
        <begin position="108"/>
        <end position="134"/>
    </location>
</feature>
<feature type="region of interest" description="Disordered" evidence="12">
    <location>
        <begin position="2688"/>
        <end position="2716"/>
    </location>
</feature>
<feature type="region of interest" description="Disordered" evidence="12">
    <location>
        <begin position="928"/>
        <end position="962"/>
    </location>
</feature>
<evidence type="ECO:0000256" key="10">
    <source>
        <dbReference type="ARBA" id="ARBA00023242"/>
    </source>
</evidence>
<feature type="compositionally biased region" description="Basic and acidic residues" evidence="12">
    <location>
        <begin position="1860"/>
        <end position="1882"/>
    </location>
</feature>
<feature type="compositionally biased region" description="Low complexity" evidence="12">
    <location>
        <begin position="1555"/>
        <end position="1590"/>
    </location>
</feature>
<dbReference type="Gene3D" id="2.170.270.10">
    <property type="entry name" value="SET domain"/>
    <property type="match status" value="1"/>
</dbReference>
<evidence type="ECO:0000256" key="12">
    <source>
        <dbReference type="SAM" id="MobiDB-lite"/>
    </source>
</evidence>
<dbReference type="InterPro" id="IPR017956">
    <property type="entry name" value="AT_hook_DNA-bd_motif"/>
</dbReference>
<feature type="region of interest" description="Disordered" evidence="12">
    <location>
        <begin position="692"/>
        <end position="765"/>
    </location>
</feature>
<dbReference type="GO" id="GO:0008270">
    <property type="term" value="F:zinc ion binding"/>
    <property type="evidence" value="ECO:0007669"/>
    <property type="project" value="UniProtKB-KW"/>
</dbReference>
<accession>A0AAD9NXA3</accession>
<comment type="caution">
    <text evidence="17">The sequence shown here is derived from an EMBL/GenBank/DDBJ whole genome shotgun (WGS) entry which is preliminary data.</text>
</comment>
<feature type="region of interest" description="Disordered" evidence="12">
    <location>
        <begin position="207"/>
        <end position="469"/>
    </location>
</feature>
<evidence type="ECO:0000256" key="11">
    <source>
        <dbReference type="PROSITE-ProRule" id="PRU00035"/>
    </source>
</evidence>
<feature type="compositionally biased region" description="Low complexity" evidence="12">
    <location>
        <begin position="108"/>
        <end position="121"/>
    </location>
</feature>
<feature type="compositionally biased region" description="Polar residues" evidence="12">
    <location>
        <begin position="1134"/>
        <end position="1152"/>
    </location>
</feature>
<feature type="region of interest" description="Disordered" evidence="12">
    <location>
        <begin position="1726"/>
        <end position="1780"/>
    </location>
</feature>
<feature type="domain" description="SET" evidence="14">
    <location>
        <begin position="2328"/>
        <end position="2444"/>
    </location>
</feature>
<feature type="compositionally biased region" description="Acidic residues" evidence="12">
    <location>
        <begin position="2053"/>
        <end position="2065"/>
    </location>
</feature>
<name>A0AAD9NXA3_RIDPI</name>
<sequence length="2972" mass="327919">MEDDAVQEPTEGGDVASDVDTPTAPTNNNVKMGNVALGVDNVCSGDGDGGGAKSEAILQDLDVLDLTDSLTKTLVHGELRGKEGSLRDSESLQELDQDDLAAILPDVSTSSSCNESHSLLSGLDSTDSQHNEQDHYGNVDDMICTHLVNDTLAAMVTDDHNDGEQRADDVPVSPSGGTCDTDKNNGSRVLGTVQSVYAEKLSVVSVENKSPVVDNDHETQQSGPNGGHTDHMDVRGEEGHERAGRPDSLKNNKANKKPVPSRRSLSHRSPRTHSDRSDPLKNKASEKQKVGTSTCKSKPNRHKSKSDVGDDSGAGKSTHTDPHKRRPLSTVKSSHQSAVDEPVDRQHCESVECLLRIDTESNVSPDSGIQSSSGSPNTPDSPPPLLPPSSQHVSGLNSQTDRVHVPDEETSKHSKTLSPLQDATAGDSVETSEDVTCHVKLRKKPSHVSADGADTVDNTTSAAVDSSSVSTCRNDHVTVTEYTTAMPGDACVSCVTCPEFDSKEAGKITPVDGAAVKRTKEEKHSKISAKERKSKGERKPKRSVSTSRLPGKELRSDVTGQSVASDSPIVITCDTENCGGHAMVDCKVPEDVDSLQGAHERLSTGKSSDAPVPSQVDVLDCNSMSSEDTPLAFIKKATWRTDPKDQDSNESCPTKRKKKPGRRKKLDTIPSESVEAALVPTEMVMLKRGIRSSSVDKVKGHASASGDHVPRPGRPRKHPRLDAETVQRLVSQQRSRGLKSRCGRPRRRHSHSVTNSSHDTVSEGQHCETSLRTELGADCTSTQTVDWCNPLSHLQQQIKIAAPIVIEKPKRGRPKGTTKKKSRNVLHKPVRRTDYDELPRVTVRSKLGLVLGSNGVSRSRMPPAKATQHLSTGKADDDSACVTATQENPGRNKVMNIFEKFLKTPEPVEGISDKSGVPEILDDVSRLCSGSPDGTGVSAGNETGVKRKRGRPRKVPLTDDQIAARLSTSNTYAQLRTATAKARVNTTAPSGGERGRDRELDSLVQSVQNSIDFQFHPAEEESDSNTPQEAASTQKPTSLPSAQSQGGGGSPQEGAADRVSQWSQIQDGVRRWKSAAKVRKGKTHRVSLKVFHRRRRRKRRKPKPVRDTATESLNHDDHSSDDASLPSLPKLTDMTASPSKETLPQDRANSWSGPCLSVEVDGASGSTARSGGYVSGEMVLDDDGSDAAPLGSMPTLSPNSTASMPEIPPRPPLLRLEDFMRRRRRRKLKYFKSKHRNIFDPIFLAEVDHLVQELDRLRIRESDMSPPFAVPEKVTLPAAFNLSWQLVKRKHHRDMHLRRMKPLGLDRKGVGLSRERGRRGFRRKSVTTEDAEECVDLVTSEQCLPLKKRHKLMAATQLTGVVASAHVNTSDNTKQPQLSSPPGLNEKRKVGRPRKHPLPIATVSPQKIQQPDANSVDDTVDTTTHKFGVGKETVAIDNHMSPTATEKDSIDEAIEAALRKCSSNSGGRITVRKGSIDERMETTTLPKCSSSGKSPQEGAIGSPGRKPRRRTKSESLVGSSPDRLQVRSLSKEDSVGRRRKQKGKEAPGEKTSPAGSGSNSVKSPVVKSNDGGKGLSPQLQLDSLVPLSSSSDDEDTGIGNEGDFSDDDDDLQLVEMPATASRFNSARKRAVSQKKSAVVSPSKKVEAETNTEMLTEVAPPVNRADFETQVDLPGVVGGVAPVKKTATFDVGIQVDPADTLEFITAHSDTHSTGTVVMSSEIAIQATGPDDSDAVAPPSVGVNSASRSPHRQDGVVVETDSCHTDHPVGQEYPERSDDSGKVATPVVSQEVMRSHTSVIRHTPIGHMSVVTRRSGDRPAVDVVTMDTSSSKSEKADFVESVERTERPTGLRTTGRMRMQQARKDLSLNDDALNKESDQMSEKRQLRRVCKSGTKASVETSDSTEPAAPDVTQQAATDTAKSSDMAGVTTTELVSDQDLTTDSQTVAGCADCAALQRPVRGHGRRGRRRVRKLGGATVESTCVVMLDRLENMPGEGRERQSLGRGRTKLTKEAAKTETPVSDAMPRSIQDSENKKSSTENEVDRAMSSDDHNEADADDDITKDEDSDVVAMDTSEQGSSRTNSEYEPLPVQQQLKRRKRRIWPGHDMGYSKPRRKRRRKKLPAPSAGTDTPVLMSDDESCEAGNNKKTSSMTLAQRLSKRRLGSGGHVPKKTYQQAGLFSDTYKGLTCERSSGHKSDGGGRKLLPYVASEHKHGLMPLPIHIGKYMWQKRSHFQLPFDLWWMRKHCTLRSHKPTSPIYKKLRTNLYVDARPVCKHYEPHPCNCKCPEDSTQPACVDDCLNRMVYTECYPSACPCSNQCSNQRLQRHDWVTQLQKFLTEDRGYGVRTNEFIPVGKFIVEYLGEVISEAEFRRRMMNEYSQERHHYCLNLGSGMVIDSYRMGSVCRFVNHSCQPNCEMQKWNVNGVYRIGLFALRDIPPGTELTYDYNFHSYNQDSQKVGDTPKQGTTPVKPLSHRERCFVQRQAIFLLRNITKVRRMRQTKPPLTLPLVANRYHAPTQTDGTLGRESFFSKTDVFMTQLTALRNPRSVKTRTLALAEENSDLTRTARLAQVLKEIFSTLVTSKDEDGNLLCTQLMSLPSKKKFPDYYELIEKPIDLNTIEKHILHGDYETLAEFDDDVMLLFRNVERYCGRRSAMGQLMQEVRQVYCGAKEKVSHLLLVILGSETTTTAASVTQSNGGKQNTGDGDCQPGSVAPPGGDGEEEEEIIRCVCNIFRDEGLMIQCEKCEMWQHCECMGVSGDVENYMCERCDPRPVSREVLMVPQPEETMPDHTHYMTMLRGDLQVRVGDCVYLMRDSPERWQPDGTPVRIPYDQVEPTPDPAKMDIFRVEQLWRNEKDEKCAFGHRYFRPEETFHEPNRRFFPNEVFRMPLYEVIPLEHIIGTCCVMDLNTHCKGRPKGVLERDVYVCEYRLDKTAHLFYKISRTRYPINCKSYCFDFFPKKLQPKRTYSTVSLLQP</sequence>
<dbReference type="Pfam" id="PF17907">
    <property type="entry name" value="AWS"/>
    <property type="match status" value="1"/>
</dbReference>
<feature type="compositionally biased region" description="Polar residues" evidence="12">
    <location>
        <begin position="752"/>
        <end position="764"/>
    </location>
</feature>
<feature type="compositionally biased region" description="Basic and acidic residues" evidence="12">
    <location>
        <begin position="1987"/>
        <end position="1999"/>
    </location>
</feature>
<dbReference type="InterPro" id="IPR006560">
    <property type="entry name" value="AWS_dom"/>
</dbReference>
<dbReference type="SUPFAM" id="SSF57903">
    <property type="entry name" value="FYVE/PHD zinc finger"/>
    <property type="match status" value="1"/>
</dbReference>
<keyword evidence="3" id="KW-0808">Transferase</keyword>
<evidence type="ECO:0000256" key="9">
    <source>
        <dbReference type="ARBA" id="ARBA00023117"/>
    </source>
</evidence>
<feature type="compositionally biased region" description="Polar residues" evidence="12">
    <location>
        <begin position="1892"/>
        <end position="1902"/>
    </location>
</feature>
<dbReference type="InterPro" id="IPR043319">
    <property type="entry name" value="PHD_ASH1L"/>
</dbReference>
<feature type="compositionally biased region" description="Basic and acidic residues" evidence="12">
    <location>
        <begin position="1830"/>
        <end position="1847"/>
    </location>
</feature>
<feature type="compositionally biased region" description="Polar residues" evidence="12">
    <location>
        <begin position="2688"/>
        <end position="2700"/>
    </location>
</feature>
<dbReference type="SMART" id="SM00297">
    <property type="entry name" value="BROMO"/>
    <property type="match status" value="1"/>
</dbReference>
<dbReference type="Pfam" id="PF01426">
    <property type="entry name" value="BAH"/>
    <property type="match status" value="1"/>
</dbReference>
<feature type="compositionally biased region" description="Basic and acidic residues" evidence="12">
    <location>
        <begin position="1104"/>
        <end position="1121"/>
    </location>
</feature>
<feature type="region of interest" description="Disordered" evidence="12">
    <location>
        <begin position="161"/>
        <end position="187"/>
    </location>
</feature>
<feature type="compositionally biased region" description="Polar residues" evidence="12">
    <location>
        <begin position="1194"/>
        <end position="1203"/>
    </location>
</feature>
<feature type="compositionally biased region" description="Polar residues" evidence="12">
    <location>
        <begin position="1403"/>
        <end position="1417"/>
    </location>
</feature>
<dbReference type="CDD" id="cd15548">
    <property type="entry name" value="PHD_ASH1L"/>
    <property type="match status" value="1"/>
</dbReference>
<feature type="compositionally biased region" description="Basic and acidic residues" evidence="12">
    <location>
        <begin position="2027"/>
        <end position="2052"/>
    </location>
</feature>
<dbReference type="InterPro" id="IPR001487">
    <property type="entry name" value="Bromodomain"/>
</dbReference>
<dbReference type="PANTHER" id="PTHR46147">
    <property type="entry name" value="HISTONE-LYSINE N-METHYLTRANSFERASE ASH1"/>
    <property type="match status" value="1"/>
</dbReference>
<dbReference type="PROSITE" id="PS51038">
    <property type="entry name" value="BAH"/>
    <property type="match status" value="1"/>
</dbReference>
<feature type="region of interest" description="Disordered" evidence="12">
    <location>
        <begin position="1018"/>
        <end position="1156"/>
    </location>
</feature>
<feature type="compositionally biased region" description="Basic residues" evidence="12">
    <location>
        <begin position="2109"/>
        <end position="2119"/>
    </location>
</feature>
<feature type="region of interest" description="Disordered" evidence="12">
    <location>
        <begin position="1367"/>
        <end position="1423"/>
    </location>
</feature>
<evidence type="ECO:0000256" key="4">
    <source>
        <dbReference type="ARBA" id="ARBA00022691"/>
    </source>
</evidence>
<feature type="region of interest" description="Disordered" evidence="12">
    <location>
        <begin position="1179"/>
        <end position="1212"/>
    </location>
</feature>
<dbReference type="PANTHER" id="PTHR46147:SF3">
    <property type="entry name" value="HISTONE-LYSINE N-METHYLTRANSFERASE ASH1"/>
    <property type="match status" value="1"/>
</dbReference>
<feature type="domain" description="AWS" evidence="16">
    <location>
        <begin position="2274"/>
        <end position="2325"/>
    </location>
</feature>
<comment type="subcellular location">
    <subcellularLocation>
        <location evidence="1">Nucleus</location>
    </subcellularLocation>
</comment>
<feature type="region of interest" description="Disordered" evidence="12">
    <location>
        <begin position="635"/>
        <end position="669"/>
    </location>
</feature>
<evidence type="ECO:0000313" key="17">
    <source>
        <dbReference type="EMBL" id="KAK2184152.1"/>
    </source>
</evidence>
<dbReference type="PROSITE" id="PS01359">
    <property type="entry name" value="ZF_PHD_1"/>
    <property type="match status" value="1"/>
</dbReference>
<dbReference type="GO" id="GO:0006355">
    <property type="term" value="P:regulation of DNA-templated transcription"/>
    <property type="evidence" value="ECO:0007669"/>
    <property type="project" value="TreeGrafter"/>
</dbReference>
<dbReference type="Gene3D" id="1.20.920.10">
    <property type="entry name" value="Bromodomain-like"/>
    <property type="match status" value="1"/>
</dbReference>
<feature type="compositionally biased region" description="Basic and acidic residues" evidence="12">
    <location>
        <begin position="228"/>
        <end position="250"/>
    </location>
</feature>
<keyword evidence="4" id="KW-0949">S-adenosyl-L-methionine</keyword>
<keyword evidence="10" id="KW-0539">Nucleus</keyword>
<feature type="region of interest" description="Disordered" evidence="12">
    <location>
        <begin position="1"/>
        <end position="32"/>
    </location>
</feature>
<feature type="compositionally biased region" description="Low complexity" evidence="12">
    <location>
        <begin position="459"/>
        <end position="469"/>
    </location>
</feature>
<dbReference type="SUPFAM" id="SSF47370">
    <property type="entry name" value="Bromodomain"/>
    <property type="match status" value="1"/>
</dbReference>
<feature type="compositionally biased region" description="Polar residues" evidence="12">
    <location>
        <begin position="1482"/>
        <end position="1494"/>
    </location>
</feature>
<protein>
    <submittedName>
        <fullName evidence="17">Uncharacterized protein</fullName>
    </submittedName>
</protein>
<dbReference type="GO" id="GO:0032259">
    <property type="term" value="P:methylation"/>
    <property type="evidence" value="ECO:0007669"/>
    <property type="project" value="UniProtKB-KW"/>
</dbReference>
<feature type="compositionally biased region" description="Low complexity" evidence="12">
    <location>
        <begin position="364"/>
        <end position="378"/>
    </location>
</feature>
<dbReference type="SMART" id="SM00384">
    <property type="entry name" value="AT_hook"/>
    <property type="match status" value="5"/>
</dbReference>
<dbReference type="PROSITE" id="PS50280">
    <property type="entry name" value="SET"/>
    <property type="match status" value="1"/>
</dbReference>
<dbReference type="InterPro" id="IPR046341">
    <property type="entry name" value="SET_dom_sf"/>
</dbReference>
<dbReference type="GO" id="GO:0005654">
    <property type="term" value="C:nucleoplasm"/>
    <property type="evidence" value="ECO:0007669"/>
    <property type="project" value="TreeGrafter"/>
</dbReference>
<feature type="compositionally biased region" description="Basic and acidic residues" evidence="12">
    <location>
        <begin position="272"/>
        <end position="289"/>
    </location>
</feature>
<evidence type="ECO:0000256" key="8">
    <source>
        <dbReference type="ARBA" id="ARBA00022853"/>
    </source>
</evidence>
<evidence type="ECO:0000259" key="15">
    <source>
        <dbReference type="PROSITE" id="PS51038"/>
    </source>
</evidence>
<dbReference type="Pfam" id="PF20826">
    <property type="entry name" value="PHD_5"/>
    <property type="match status" value="1"/>
</dbReference>
<keyword evidence="9 11" id="KW-0103">Bromodomain</keyword>
<dbReference type="GO" id="GO:0042800">
    <property type="term" value="F:histone H3K4 methyltransferase activity"/>
    <property type="evidence" value="ECO:0007669"/>
    <property type="project" value="TreeGrafter"/>
</dbReference>
<keyword evidence="18" id="KW-1185">Reference proteome</keyword>
<feature type="region of interest" description="Disordered" evidence="12">
    <location>
        <begin position="977"/>
        <end position="998"/>
    </location>
</feature>
<feature type="compositionally biased region" description="Basic residues" evidence="12">
    <location>
        <begin position="654"/>
        <end position="665"/>
    </location>
</feature>
<feature type="compositionally biased region" description="Polar residues" evidence="12">
    <location>
        <begin position="1024"/>
        <end position="1039"/>
    </location>
</feature>
<feature type="compositionally biased region" description="Basic and acidic residues" evidence="12">
    <location>
        <begin position="342"/>
        <end position="359"/>
    </location>
</feature>
<evidence type="ECO:0000256" key="3">
    <source>
        <dbReference type="ARBA" id="ARBA00022679"/>
    </source>
</evidence>
<dbReference type="Pfam" id="PF00856">
    <property type="entry name" value="SET"/>
    <property type="match status" value="1"/>
</dbReference>
<dbReference type="InterPro" id="IPR013083">
    <property type="entry name" value="Znf_RING/FYVE/PHD"/>
</dbReference>
<evidence type="ECO:0000256" key="5">
    <source>
        <dbReference type="ARBA" id="ARBA00022723"/>
    </source>
</evidence>
<evidence type="ECO:0000256" key="7">
    <source>
        <dbReference type="ARBA" id="ARBA00022833"/>
    </source>
</evidence>
<dbReference type="GO" id="GO:0003682">
    <property type="term" value="F:chromatin binding"/>
    <property type="evidence" value="ECO:0007669"/>
    <property type="project" value="InterPro"/>
</dbReference>
<dbReference type="GO" id="GO:0003677">
    <property type="term" value="F:DNA binding"/>
    <property type="evidence" value="ECO:0007669"/>
    <property type="project" value="InterPro"/>
</dbReference>
<proteinExistence type="predicted"/>
<feature type="compositionally biased region" description="Polar residues" evidence="12">
    <location>
        <begin position="391"/>
        <end position="400"/>
    </location>
</feature>
<feature type="compositionally biased region" description="Polar residues" evidence="12">
    <location>
        <begin position="1909"/>
        <end position="1924"/>
    </location>
</feature>
<evidence type="ECO:0000259" key="13">
    <source>
        <dbReference type="PROSITE" id="PS50014"/>
    </source>
</evidence>
<feature type="domain" description="BAH" evidence="15">
    <location>
        <begin position="2798"/>
        <end position="2938"/>
    </location>
</feature>
<dbReference type="SMART" id="SM00317">
    <property type="entry name" value="SET"/>
    <property type="match status" value="1"/>
</dbReference>
<keyword evidence="5" id="KW-0479">Metal-binding</keyword>
<dbReference type="InterPro" id="IPR001214">
    <property type="entry name" value="SET_dom"/>
</dbReference>
<dbReference type="SMART" id="SM00439">
    <property type="entry name" value="BAH"/>
    <property type="match status" value="1"/>
</dbReference>
<evidence type="ECO:0000259" key="16">
    <source>
        <dbReference type="PROSITE" id="PS51215"/>
    </source>
</evidence>
<dbReference type="CDD" id="cd19174">
    <property type="entry name" value="SET_ASH1L"/>
    <property type="match status" value="1"/>
</dbReference>